<gene>
    <name evidence="4" type="ORF">GCM10022386_06990</name>
</gene>
<feature type="signal peptide" evidence="1">
    <location>
        <begin position="1"/>
        <end position="28"/>
    </location>
</feature>
<evidence type="ECO:0000313" key="4">
    <source>
        <dbReference type="EMBL" id="GAA4026227.1"/>
    </source>
</evidence>
<feature type="domain" description="Transglutaminase-like" evidence="2">
    <location>
        <begin position="284"/>
        <end position="356"/>
    </location>
</feature>
<dbReference type="InterPro" id="IPR038765">
    <property type="entry name" value="Papain-like_cys_pep_sf"/>
</dbReference>
<feature type="domain" description="DUF3857" evidence="3">
    <location>
        <begin position="69"/>
        <end position="224"/>
    </location>
</feature>
<dbReference type="EMBL" id="BAABCR010000008">
    <property type="protein sequence ID" value="GAA4026227.1"/>
    <property type="molecule type" value="Genomic_DNA"/>
</dbReference>
<dbReference type="RefSeq" id="WP_324691781.1">
    <property type="nucleotide sequence ID" value="NZ_BAABCR010000008.1"/>
</dbReference>
<sequence length="646" mass="74131">MTQTIWWTLSNKAILTGAAVLSSVALFAQNNFETYKKQYPDYNELIVNNATSYSISIVDKKLKVIQDNQYESMILSDNGIQNNKESFSYSDFVKLLSYDAYTVVSNGGKEKKIKVTQALEKQSRGGSVFHDDVKTKQLSFPNLEAGAKKVYEYSTEFTDPNLLHKFIFGEVLPVKNSRLEIKVDKNVNIGFKLFNDPNHLIAFNKIEKKDYTLYQWTLTDGKPFKFEGNAPSILYSVPHLIFYIEDYTADKNKVTLLGDIQRMYTYYSSFVENLNTKEDAALKEISQNITANKTSEEEKVKAIFYWVKDNIKYIAFENGYEGFIPREAALVNERKFGDCKDMASIISAMAKYAGITNVYLAWIGTRNIPYSFSEVATPSTTDHMIAVYKKGSEYIFLDATDQETAYGLPSAFIQDKEALLYNGSQYQIVKVPITAPVKNQIRDAVVINIQNEKISGTGWLQISGYNRTNTLGQLGDAANKTRFEMIKSLVLKGNNKFTLNDYCEGNLKDRDKPYEVGYDFNIENYIVKVDKELYLNLTFDKYYEKSNLEKDREANYDFDFLNQFVSSVTCLIPKEYKVKYVPKNFEIDNELLKAQFTYQLLGNTVEMKATLETKKIMLEKKDFALWNETVKKLKSAYGETIILQEK</sequence>
<dbReference type="Gene3D" id="2.60.120.1130">
    <property type="match status" value="1"/>
</dbReference>
<dbReference type="SUPFAM" id="SSF54001">
    <property type="entry name" value="Cysteine proteinases"/>
    <property type="match status" value="1"/>
</dbReference>
<name>A0ABP7THA3_9FLAO</name>
<keyword evidence="5" id="KW-1185">Reference proteome</keyword>
<dbReference type="Proteomes" id="UP001500968">
    <property type="component" value="Unassembled WGS sequence"/>
</dbReference>
<dbReference type="Pfam" id="PF12969">
    <property type="entry name" value="DUF3857"/>
    <property type="match status" value="1"/>
</dbReference>
<keyword evidence="1" id="KW-0732">Signal</keyword>
<evidence type="ECO:0000259" key="2">
    <source>
        <dbReference type="Pfam" id="PF01841"/>
    </source>
</evidence>
<dbReference type="Gene3D" id="3.10.620.30">
    <property type="match status" value="1"/>
</dbReference>
<evidence type="ECO:0000259" key="3">
    <source>
        <dbReference type="Pfam" id="PF12969"/>
    </source>
</evidence>
<reference evidence="5" key="1">
    <citation type="journal article" date="2019" name="Int. J. Syst. Evol. Microbiol.">
        <title>The Global Catalogue of Microorganisms (GCM) 10K type strain sequencing project: providing services to taxonomists for standard genome sequencing and annotation.</title>
        <authorList>
            <consortium name="The Broad Institute Genomics Platform"/>
            <consortium name="The Broad Institute Genome Sequencing Center for Infectious Disease"/>
            <person name="Wu L."/>
            <person name="Ma J."/>
        </authorList>
    </citation>
    <scope>NUCLEOTIDE SEQUENCE [LARGE SCALE GENOMIC DNA]</scope>
    <source>
        <strain evidence="5">JCM 17064</strain>
    </source>
</reference>
<evidence type="ECO:0000256" key="1">
    <source>
        <dbReference type="SAM" id="SignalP"/>
    </source>
</evidence>
<dbReference type="InterPro" id="IPR002931">
    <property type="entry name" value="Transglutaminase-like"/>
</dbReference>
<organism evidence="4 5">
    <name type="scientific">Flavobacterium cheonhonense</name>
    <dbReference type="NCBI Taxonomy" id="706185"/>
    <lineage>
        <taxon>Bacteria</taxon>
        <taxon>Pseudomonadati</taxon>
        <taxon>Bacteroidota</taxon>
        <taxon>Flavobacteriia</taxon>
        <taxon>Flavobacteriales</taxon>
        <taxon>Flavobacteriaceae</taxon>
        <taxon>Flavobacterium</taxon>
    </lineage>
</organism>
<accession>A0ABP7THA3</accession>
<dbReference type="Pfam" id="PF01841">
    <property type="entry name" value="Transglut_core"/>
    <property type="match status" value="1"/>
</dbReference>
<evidence type="ECO:0000313" key="5">
    <source>
        <dbReference type="Proteomes" id="UP001500968"/>
    </source>
</evidence>
<proteinExistence type="predicted"/>
<protein>
    <submittedName>
        <fullName evidence="4">Uncharacterized protein</fullName>
    </submittedName>
</protein>
<dbReference type="Gene3D" id="2.60.40.3140">
    <property type="match status" value="1"/>
</dbReference>
<comment type="caution">
    <text evidence="4">The sequence shown here is derived from an EMBL/GenBank/DDBJ whole genome shotgun (WGS) entry which is preliminary data.</text>
</comment>
<feature type="chain" id="PRO_5047165716" evidence="1">
    <location>
        <begin position="29"/>
        <end position="646"/>
    </location>
</feature>
<dbReference type="InterPro" id="IPR024618">
    <property type="entry name" value="DUF3857"/>
</dbReference>